<dbReference type="PATRIC" id="fig|883066.3.peg.1002"/>
<keyword evidence="4" id="KW-1185">Reference proteome</keyword>
<dbReference type="EMBL" id="AGWL01000005">
    <property type="protein sequence ID" value="EKU95199.1"/>
    <property type="molecule type" value="Genomic_DNA"/>
</dbReference>
<feature type="region of interest" description="Disordered" evidence="1">
    <location>
        <begin position="1"/>
        <end position="57"/>
    </location>
</feature>
<protein>
    <submittedName>
        <fullName evidence="3">Uncharacterized protein</fullName>
    </submittedName>
</protein>
<accession>K9ED65</accession>
<sequence length="108" mass="11445">MAFWGRRTDSSRRGSSEEDGVDDGAPAPGGIPGSGAVPSNGPGDASPAGTEYSALYGKHRGDHHGGYDFGGYVPGEDYLPKKRREEAMHVLFGVALVVMFALILYFIL</sequence>
<feature type="compositionally biased region" description="Low complexity" evidence="1">
    <location>
        <begin position="23"/>
        <end position="39"/>
    </location>
</feature>
<dbReference type="AlphaFoldDB" id="K9ED65"/>
<reference evidence="3 4" key="1">
    <citation type="submission" date="2012-09" db="EMBL/GenBank/DDBJ databases">
        <title>The Genome Sequence of Actinobaculum massiliae ACS-171-V-COL2.</title>
        <authorList>
            <consortium name="The Broad Institute Genome Sequencing Platform"/>
            <person name="Earl A."/>
            <person name="Ward D."/>
            <person name="Feldgarden M."/>
            <person name="Gevers D."/>
            <person name="Saerens B."/>
            <person name="Vaneechoutte M."/>
            <person name="Walker B."/>
            <person name="Young S.K."/>
            <person name="Zeng Q."/>
            <person name="Gargeya S."/>
            <person name="Fitzgerald M."/>
            <person name="Haas B."/>
            <person name="Abouelleil A."/>
            <person name="Alvarado L."/>
            <person name="Arachchi H.M."/>
            <person name="Berlin A."/>
            <person name="Chapman S.B."/>
            <person name="Goldberg J."/>
            <person name="Griggs A."/>
            <person name="Gujja S."/>
            <person name="Hansen M."/>
            <person name="Howarth C."/>
            <person name="Imamovic A."/>
            <person name="Larimer J."/>
            <person name="McCowen C."/>
            <person name="Montmayeur A."/>
            <person name="Murphy C."/>
            <person name="Neiman D."/>
            <person name="Pearson M."/>
            <person name="Priest M."/>
            <person name="Roberts A."/>
            <person name="Saif S."/>
            <person name="Shea T."/>
            <person name="Sisk P."/>
            <person name="Sykes S."/>
            <person name="Wortman J."/>
            <person name="Nusbaum C."/>
            <person name="Birren B."/>
        </authorList>
    </citation>
    <scope>NUCLEOTIDE SEQUENCE [LARGE SCALE GENOMIC DNA]</scope>
    <source>
        <strain evidence="4">ACS-171-V-Col2</strain>
    </source>
</reference>
<dbReference type="HOGENOM" id="CLU_2191339_0_0_11"/>
<comment type="caution">
    <text evidence="3">The sequence shown here is derived from an EMBL/GenBank/DDBJ whole genome shotgun (WGS) entry which is preliminary data.</text>
</comment>
<name>K9ED65_9ACTO</name>
<evidence type="ECO:0000313" key="4">
    <source>
        <dbReference type="Proteomes" id="UP000009888"/>
    </source>
</evidence>
<evidence type="ECO:0000313" key="3">
    <source>
        <dbReference type="EMBL" id="EKU95199.1"/>
    </source>
</evidence>
<gene>
    <name evidence="3" type="ORF">HMPREF9233_00960</name>
</gene>
<dbReference type="Proteomes" id="UP000009888">
    <property type="component" value="Unassembled WGS sequence"/>
</dbReference>
<proteinExistence type="predicted"/>
<evidence type="ECO:0000256" key="1">
    <source>
        <dbReference type="SAM" id="MobiDB-lite"/>
    </source>
</evidence>
<keyword evidence="2" id="KW-0472">Membrane</keyword>
<keyword evidence="2" id="KW-0812">Transmembrane</keyword>
<evidence type="ECO:0000256" key="2">
    <source>
        <dbReference type="SAM" id="Phobius"/>
    </source>
</evidence>
<feature type="transmembrane region" description="Helical" evidence="2">
    <location>
        <begin position="87"/>
        <end position="107"/>
    </location>
</feature>
<dbReference type="RefSeq" id="WP_007001166.1">
    <property type="nucleotide sequence ID" value="NZ_JH992955.1"/>
</dbReference>
<keyword evidence="2" id="KW-1133">Transmembrane helix</keyword>
<feature type="compositionally biased region" description="Basic and acidic residues" evidence="1">
    <location>
        <begin position="1"/>
        <end position="16"/>
    </location>
</feature>
<organism evidence="3 4">
    <name type="scientific">Actinobaculum massiliense ACS-171-V-Col2</name>
    <dbReference type="NCBI Taxonomy" id="883066"/>
    <lineage>
        <taxon>Bacteria</taxon>
        <taxon>Bacillati</taxon>
        <taxon>Actinomycetota</taxon>
        <taxon>Actinomycetes</taxon>
        <taxon>Actinomycetales</taxon>
        <taxon>Actinomycetaceae</taxon>
        <taxon>Actinobaculum</taxon>
    </lineage>
</organism>